<reference evidence="2" key="1">
    <citation type="journal article" date="2019" name="Int. J. Syst. Evol. Microbiol.">
        <title>The Global Catalogue of Microorganisms (GCM) 10K type strain sequencing project: providing services to taxonomists for standard genome sequencing and annotation.</title>
        <authorList>
            <consortium name="The Broad Institute Genomics Platform"/>
            <consortium name="The Broad Institute Genome Sequencing Center for Infectious Disease"/>
            <person name="Wu L."/>
            <person name="Ma J."/>
        </authorList>
    </citation>
    <scope>NUCLEOTIDE SEQUENCE [LARGE SCALE GENOMIC DNA]</scope>
    <source>
        <strain evidence="2">JCM 13008</strain>
    </source>
</reference>
<sequence>MSTSPENTSRTRSLLRHLGRNAVAYLALFLALAMSPLPSWAAKQIGTAQIKNGAVTTKKLANNAVTSKKIKNGTVGKADLAPAARGYTKFVTVRESVADFDIDETTTRSVRCAEGSVAIGGGASVSPSGVIFLGGSSGRVDHSIPVTPFTILSPTGTAPAGNGVEPVGWRTKVTNDTGENDRTAYFWAICASK</sequence>
<keyword evidence="2" id="KW-1185">Reference proteome</keyword>
<gene>
    <name evidence="1" type="ORF">GCM10009668_19900</name>
</gene>
<organism evidence="1 2">
    <name type="scientific">Nocardioides dubius</name>
    <dbReference type="NCBI Taxonomy" id="317019"/>
    <lineage>
        <taxon>Bacteria</taxon>
        <taxon>Bacillati</taxon>
        <taxon>Actinomycetota</taxon>
        <taxon>Actinomycetes</taxon>
        <taxon>Propionibacteriales</taxon>
        <taxon>Nocardioidaceae</taxon>
        <taxon>Nocardioides</taxon>
    </lineage>
</organism>
<dbReference type="EMBL" id="BAAALG010000008">
    <property type="protein sequence ID" value="GAA1101606.1"/>
    <property type="molecule type" value="Genomic_DNA"/>
</dbReference>
<protein>
    <recommendedName>
        <fullName evidence="3">MspA protein</fullName>
    </recommendedName>
</protein>
<proteinExistence type="predicted"/>
<evidence type="ECO:0008006" key="3">
    <source>
        <dbReference type="Google" id="ProtNLM"/>
    </source>
</evidence>
<name>A0ABP4EEH4_9ACTN</name>
<comment type="caution">
    <text evidence="1">The sequence shown here is derived from an EMBL/GenBank/DDBJ whole genome shotgun (WGS) entry which is preliminary data.</text>
</comment>
<dbReference type="Proteomes" id="UP001501581">
    <property type="component" value="Unassembled WGS sequence"/>
</dbReference>
<accession>A0ABP4EEH4</accession>
<evidence type="ECO:0000313" key="1">
    <source>
        <dbReference type="EMBL" id="GAA1101606.1"/>
    </source>
</evidence>
<dbReference type="RefSeq" id="WP_343993900.1">
    <property type="nucleotide sequence ID" value="NZ_BAAALG010000008.1"/>
</dbReference>
<evidence type="ECO:0000313" key="2">
    <source>
        <dbReference type="Proteomes" id="UP001501581"/>
    </source>
</evidence>